<evidence type="ECO:0000313" key="1">
    <source>
        <dbReference type="EMBL" id="KAL0158775.1"/>
    </source>
</evidence>
<name>A0ABD0NBS3_CIRMR</name>
<accession>A0ABD0NBS3</accession>
<dbReference type="AlphaFoldDB" id="A0ABD0NBS3"/>
<feature type="non-terminal residue" evidence="1">
    <location>
        <position position="59"/>
    </location>
</feature>
<feature type="non-terminal residue" evidence="1">
    <location>
        <position position="1"/>
    </location>
</feature>
<organism evidence="1 2">
    <name type="scientific">Cirrhinus mrigala</name>
    <name type="common">Mrigala</name>
    <dbReference type="NCBI Taxonomy" id="683832"/>
    <lineage>
        <taxon>Eukaryota</taxon>
        <taxon>Metazoa</taxon>
        <taxon>Chordata</taxon>
        <taxon>Craniata</taxon>
        <taxon>Vertebrata</taxon>
        <taxon>Euteleostomi</taxon>
        <taxon>Actinopterygii</taxon>
        <taxon>Neopterygii</taxon>
        <taxon>Teleostei</taxon>
        <taxon>Ostariophysi</taxon>
        <taxon>Cypriniformes</taxon>
        <taxon>Cyprinidae</taxon>
        <taxon>Labeoninae</taxon>
        <taxon>Labeonini</taxon>
        <taxon>Cirrhinus</taxon>
    </lineage>
</organism>
<keyword evidence="2" id="KW-1185">Reference proteome</keyword>
<comment type="caution">
    <text evidence="1">The sequence shown here is derived from an EMBL/GenBank/DDBJ whole genome shotgun (WGS) entry which is preliminary data.</text>
</comment>
<dbReference type="EMBL" id="JAMKFB020000023">
    <property type="protein sequence ID" value="KAL0158775.1"/>
    <property type="molecule type" value="Genomic_DNA"/>
</dbReference>
<proteinExistence type="predicted"/>
<gene>
    <name evidence="1" type="ORF">M9458_046851</name>
</gene>
<protein>
    <submittedName>
        <fullName evidence="1">Uncharacterized protein</fullName>
    </submittedName>
</protein>
<dbReference type="Proteomes" id="UP001529510">
    <property type="component" value="Unassembled WGS sequence"/>
</dbReference>
<reference evidence="1 2" key="1">
    <citation type="submission" date="2024-05" db="EMBL/GenBank/DDBJ databases">
        <title>Genome sequencing and assembly of Indian major carp, Cirrhinus mrigala (Hamilton, 1822).</title>
        <authorList>
            <person name="Mohindra V."/>
            <person name="Chowdhury L.M."/>
            <person name="Lal K."/>
            <person name="Jena J.K."/>
        </authorList>
    </citation>
    <scope>NUCLEOTIDE SEQUENCE [LARGE SCALE GENOMIC DNA]</scope>
    <source>
        <strain evidence="1">CM1030</strain>
        <tissue evidence="1">Blood</tissue>
    </source>
</reference>
<evidence type="ECO:0000313" key="2">
    <source>
        <dbReference type="Proteomes" id="UP001529510"/>
    </source>
</evidence>
<sequence length="59" mass="6690">GRQWNYAWYMNGQQVNGSSDVLKVTGNEETIKSEFKCKGIRTERPLYSSLSDGFTANNI</sequence>